<evidence type="ECO:0000256" key="1">
    <source>
        <dbReference type="ARBA" id="ARBA00022694"/>
    </source>
</evidence>
<accession>A0AAD9FX38</accession>
<name>A0AAD9FX38_PAPLA</name>
<evidence type="ECO:0000313" key="5">
    <source>
        <dbReference type="EMBL" id="KAK1927642.1"/>
    </source>
</evidence>
<dbReference type="InterPro" id="IPR007175">
    <property type="entry name" value="Rpr2/Snm1/Rpp21"/>
</dbReference>
<dbReference type="Proteomes" id="UP001182556">
    <property type="component" value="Unassembled WGS sequence"/>
</dbReference>
<dbReference type="GO" id="GO:0046872">
    <property type="term" value="F:metal ion binding"/>
    <property type="evidence" value="ECO:0007669"/>
    <property type="project" value="UniProtKB-KW"/>
</dbReference>
<evidence type="ECO:0000256" key="3">
    <source>
        <dbReference type="ARBA" id="ARBA00022833"/>
    </source>
</evidence>
<dbReference type="GO" id="GO:0008033">
    <property type="term" value="P:tRNA processing"/>
    <property type="evidence" value="ECO:0007669"/>
    <property type="project" value="UniProtKB-KW"/>
</dbReference>
<comment type="caution">
    <text evidence="5">The sequence shown here is derived from an EMBL/GenBank/DDBJ whole genome shotgun (WGS) entry which is preliminary data.</text>
</comment>
<keyword evidence="1" id="KW-0819">tRNA processing</keyword>
<comment type="similarity">
    <text evidence="4">Belongs to the eukaryotic/archaeal RNase P protein component 4 family.</text>
</comment>
<evidence type="ECO:0000256" key="2">
    <source>
        <dbReference type="ARBA" id="ARBA00022723"/>
    </source>
</evidence>
<evidence type="ECO:0000256" key="4">
    <source>
        <dbReference type="ARBA" id="ARBA00038402"/>
    </source>
</evidence>
<keyword evidence="3" id="KW-0862">Zinc</keyword>
<reference evidence="5" key="1">
    <citation type="submission" date="2023-02" db="EMBL/GenBank/DDBJ databases">
        <title>Identification and recombinant expression of a fungal hydrolase from Papiliotrema laurentii that hydrolyzes apple cutin and clears colloidal polyester polyurethane.</title>
        <authorList>
            <consortium name="DOE Joint Genome Institute"/>
            <person name="Roman V.A."/>
            <person name="Bojanowski C."/>
            <person name="Crable B.R."/>
            <person name="Wagner D.N."/>
            <person name="Hung C.S."/>
            <person name="Nadeau L.J."/>
            <person name="Schratz L."/>
            <person name="Haridas S."/>
            <person name="Pangilinan J."/>
            <person name="Lipzen A."/>
            <person name="Na H."/>
            <person name="Yan M."/>
            <person name="Ng V."/>
            <person name="Grigoriev I.V."/>
            <person name="Spatafora J.W."/>
            <person name="Barlow D."/>
            <person name="Biffinger J."/>
            <person name="Kelley-Loughnane N."/>
            <person name="Varaljay V.A."/>
            <person name="Crookes-Goodson W.J."/>
        </authorList>
    </citation>
    <scope>NUCLEOTIDE SEQUENCE</scope>
    <source>
        <strain evidence="5">5307AH</strain>
    </source>
</reference>
<gene>
    <name evidence="5" type="ORF">DB88DRAFT_507720</name>
</gene>
<proteinExistence type="inferred from homology"/>
<sequence>MGKKQIKQGPDLDVPPPLPQKELYQRVNFALQASAYLHSLASVAGSSDRKGKRKARGDVGDDGVGEGYVDMGGLAMGNMKATRKMAAHTQLKLDPSIKRGVCRGCGTVLIPGLTSRVRNRPDRRNLHISHTTCLECSRSLSIPSPPVDLACGATVDGPVRRARREKIAKRSKVAFHARERGHGSKGHALWVNDRRVDNWGERADQSIGGGEGQNMA</sequence>
<dbReference type="PANTHER" id="PTHR14742:SF0">
    <property type="entry name" value="RIBONUCLEASE P PROTEIN SUBUNIT P21"/>
    <property type="match status" value="1"/>
</dbReference>
<organism evidence="5 6">
    <name type="scientific">Papiliotrema laurentii</name>
    <name type="common">Cryptococcus laurentii</name>
    <dbReference type="NCBI Taxonomy" id="5418"/>
    <lineage>
        <taxon>Eukaryota</taxon>
        <taxon>Fungi</taxon>
        <taxon>Dikarya</taxon>
        <taxon>Basidiomycota</taxon>
        <taxon>Agaricomycotina</taxon>
        <taxon>Tremellomycetes</taxon>
        <taxon>Tremellales</taxon>
        <taxon>Rhynchogastremaceae</taxon>
        <taxon>Papiliotrema</taxon>
    </lineage>
</organism>
<dbReference type="PANTHER" id="PTHR14742">
    <property type="entry name" value="RIBONUCLEASE P SUBUNIT P21"/>
    <property type="match status" value="1"/>
</dbReference>
<keyword evidence="6" id="KW-1185">Reference proteome</keyword>
<dbReference type="EMBL" id="JAODAN010000001">
    <property type="protein sequence ID" value="KAK1927642.1"/>
    <property type="molecule type" value="Genomic_DNA"/>
</dbReference>
<dbReference type="Gene3D" id="6.20.50.20">
    <property type="match status" value="1"/>
</dbReference>
<protein>
    <submittedName>
        <fullName evidence="5">Uncharacterized protein</fullName>
    </submittedName>
</protein>
<dbReference type="GO" id="GO:0005655">
    <property type="term" value="C:nucleolar ribonuclease P complex"/>
    <property type="evidence" value="ECO:0007669"/>
    <property type="project" value="TreeGrafter"/>
</dbReference>
<evidence type="ECO:0000313" key="6">
    <source>
        <dbReference type="Proteomes" id="UP001182556"/>
    </source>
</evidence>
<keyword evidence="2" id="KW-0479">Metal-binding</keyword>
<dbReference type="Pfam" id="PF04032">
    <property type="entry name" value="Rpr2"/>
    <property type="match status" value="1"/>
</dbReference>
<dbReference type="AlphaFoldDB" id="A0AAD9FX38"/>